<dbReference type="InterPro" id="IPR002889">
    <property type="entry name" value="WSC_carb-bd"/>
</dbReference>
<dbReference type="STRING" id="36050.A0A1B8AF12"/>
<proteinExistence type="predicted"/>
<feature type="signal peptide" evidence="2">
    <location>
        <begin position="1"/>
        <end position="17"/>
    </location>
</feature>
<organism evidence="4 5">
    <name type="scientific">Fusarium poae</name>
    <dbReference type="NCBI Taxonomy" id="36050"/>
    <lineage>
        <taxon>Eukaryota</taxon>
        <taxon>Fungi</taxon>
        <taxon>Dikarya</taxon>
        <taxon>Ascomycota</taxon>
        <taxon>Pezizomycotina</taxon>
        <taxon>Sordariomycetes</taxon>
        <taxon>Hypocreomycetidae</taxon>
        <taxon>Hypocreales</taxon>
        <taxon>Nectriaceae</taxon>
        <taxon>Fusarium</taxon>
    </lineage>
</organism>
<name>A0A1B8AF12_FUSPO</name>
<dbReference type="PROSITE" id="PS51212">
    <property type="entry name" value="WSC"/>
    <property type="match status" value="1"/>
</dbReference>
<feature type="region of interest" description="Disordered" evidence="1">
    <location>
        <begin position="381"/>
        <end position="411"/>
    </location>
</feature>
<dbReference type="EMBL" id="LYXU01000004">
    <property type="protein sequence ID" value="OBS19066.1"/>
    <property type="molecule type" value="Genomic_DNA"/>
</dbReference>
<dbReference type="Proteomes" id="UP000091967">
    <property type="component" value="Unassembled WGS sequence"/>
</dbReference>
<evidence type="ECO:0000259" key="3">
    <source>
        <dbReference type="PROSITE" id="PS51212"/>
    </source>
</evidence>
<feature type="chain" id="PRO_5008602787" description="WSC domain-containing protein" evidence="2">
    <location>
        <begin position="18"/>
        <end position="435"/>
    </location>
</feature>
<feature type="domain" description="WSC" evidence="3">
    <location>
        <begin position="205"/>
        <end position="297"/>
    </location>
</feature>
<comment type="caution">
    <text evidence="4">The sequence shown here is derived from an EMBL/GenBank/DDBJ whole genome shotgun (WGS) entry which is preliminary data.</text>
</comment>
<gene>
    <name evidence="4" type="ORF">FPOA_10790</name>
</gene>
<dbReference type="SMART" id="SM00321">
    <property type="entry name" value="WSC"/>
    <property type="match status" value="1"/>
</dbReference>
<keyword evidence="5" id="KW-1185">Reference proteome</keyword>
<sequence>MLPFIVLTALLISITNAKKHHDITTKPCPTVVSTKEVCSTCVTLPCLSFSTISLNQQNCPPHVSTVKTSFPCSKSKCPGGCDTSYIYASSYGPMSTIATASTPVCPTVTETQTICSDCIRPMCLSLSTVSSVCGCPATATTVTTAFPCGGDCPEGCGTEFVTPTVTPDLPPLIQIQRNSYIAYKMLIPIILNFILLATALPYSPPYQYIGCISTSSAPPFTPAFLQAPFTASQCLQSCARAATLIAIGAGSCLCDAGGASASFELIDEQRCNVLCVEGDESSGQCGGDGVLSLYQLAGCDGGECLGKNGTVPPVVQKPSPCTSCNGTGTPVPVPAPTQTQQQQVTGVICPPEGCTTVVPLPIATPSGNSTGKTCPSGGCTANKQAGSQSGSSQSPSGSSGKGTNEAPRLASDSPRLYAPSILSAIAAVIFGLGLL</sequence>
<evidence type="ECO:0000313" key="5">
    <source>
        <dbReference type="Proteomes" id="UP000091967"/>
    </source>
</evidence>
<reference evidence="4 5" key="1">
    <citation type="submission" date="2016-06" db="EMBL/GenBank/DDBJ databases">
        <title>Living apart together: crosstalk between the core and supernumerary genomes in a fungal plant pathogen.</title>
        <authorList>
            <person name="Vanheule A."/>
            <person name="Audenaert K."/>
            <person name="Warris S."/>
            <person name="Van De Geest H."/>
            <person name="Schijlen E."/>
            <person name="Hofte M."/>
            <person name="De Saeger S."/>
            <person name="Haesaert G."/>
            <person name="Waalwijk C."/>
            <person name="Van Der Lee T."/>
        </authorList>
    </citation>
    <scope>NUCLEOTIDE SEQUENCE [LARGE SCALE GENOMIC DNA]</scope>
    <source>
        <strain evidence="4 5">2516</strain>
    </source>
</reference>
<keyword evidence="2" id="KW-0732">Signal</keyword>
<evidence type="ECO:0000256" key="1">
    <source>
        <dbReference type="SAM" id="MobiDB-lite"/>
    </source>
</evidence>
<accession>A0A1B8AF12</accession>
<dbReference type="AlphaFoldDB" id="A0A1B8AF12"/>
<evidence type="ECO:0000256" key="2">
    <source>
        <dbReference type="SAM" id="SignalP"/>
    </source>
</evidence>
<protein>
    <recommendedName>
        <fullName evidence="3">WSC domain-containing protein</fullName>
    </recommendedName>
</protein>
<evidence type="ECO:0000313" key="4">
    <source>
        <dbReference type="EMBL" id="OBS19066.1"/>
    </source>
</evidence>
<feature type="compositionally biased region" description="Low complexity" evidence="1">
    <location>
        <begin position="386"/>
        <end position="398"/>
    </location>
</feature>